<comment type="caution">
    <text evidence="3">The sequence shown here is derived from an EMBL/GenBank/DDBJ whole genome shotgun (WGS) entry which is preliminary data.</text>
</comment>
<proteinExistence type="predicted"/>
<keyword evidence="1" id="KW-0175">Coiled coil</keyword>
<sequence length="80" mass="9295">MKAPKEKRVNMEERDASEARRHHARGKYGDEVPRGGMTIRRHLGPNKELEGPRDMIVQDMERLKEKIAKMKTQNQGALTR</sequence>
<protein>
    <submittedName>
        <fullName evidence="3">Uncharacterized protein</fullName>
    </submittedName>
</protein>
<dbReference type="Proteomes" id="UP001168877">
    <property type="component" value="Unassembled WGS sequence"/>
</dbReference>
<feature type="region of interest" description="Disordered" evidence="2">
    <location>
        <begin position="1"/>
        <end position="50"/>
    </location>
</feature>
<name>A0AA39SUI7_ACESA</name>
<feature type="compositionally biased region" description="Basic and acidic residues" evidence="2">
    <location>
        <begin position="1"/>
        <end position="19"/>
    </location>
</feature>
<evidence type="ECO:0000313" key="4">
    <source>
        <dbReference type="Proteomes" id="UP001168877"/>
    </source>
</evidence>
<evidence type="ECO:0000313" key="3">
    <source>
        <dbReference type="EMBL" id="KAK0597728.1"/>
    </source>
</evidence>
<feature type="coiled-coil region" evidence="1">
    <location>
        <begin position="53"/>
        <end position="80"/>
    </location>
</feature>
<evidence type="ECO:0000256" key="1">
    <source>
        <dbReference type="SAM" id="Coils"/>
    </source>
</evidence>
<dbReference type="EMBL" id="JAUESC010000004">
    <property type="protein sequence ID" value="KAK0597728.1"/>
    <property type="molecule type" value="Genomic_DNA"/>
</dbReference>
<gene>
    <name evidence="3" type="ORF">LWI29_028148</name>
</gene>
<keyword evidence="4" id="KW-1185">Reference proteome</keyword>
<organism evidence="3 4">
    <name type="scientific">Acer saccharum</name>
    <name type="common">Sugar maple</name>
    <dbReference type="NCBI Taxonomy" id="4024"/>
    <lineage>
        <taxon>Eukaryota</taxon>
        <taxon>Viridiplantae</taxon>
        <taxon>Streptophyta</taxon>
        <taxon>Embryophyta</taxon>
        <taxon>Tracheophyta</taxon>
        <taxon>Spermatophyta</taxon>
        <taxon>Magnoliopsida</taxon>
        <taxon>eudicotyledons</taxon>
        <taxon>Gunneridae</taxon>
        <taxon>Pentapetalae</taxon>
        <taxon>rosids</taxon>
        <taxon>malvids</taxon>
        <taxon>Sapindales</taxon>
        <taxon>Sapindaceae</taxon>
        <taxon>Hippocastanoideae</taxon>
        <taxon>Acereae</taxon>
        <taxon>Acer</taxon>
    </lineage>
</organism>
<evidence type="ECO:0000256" key="2">
    <source>
        <dbReference type="SAM" id="MobiDB-lite"/>
    </source>
</evidence>
<dbReference type="AlphaFoldDB" id="A0AA39SUI7"/>
<accession>A0AA39SUI7</accession>
<reference evidence="3" key="1">
    <citation type="journal article" date="2022" name="Plant J.">
        <title>Strategies of tolerance reflected in two North American maple genomes.</title>
        <authorList>
            <person name="McEvoy S.L."/>
            <person name="Sezen U.U."/>
            <person name="Trouern-Trend A."/>
            <person name="McMahon S.M."/>
            <person name="Schaberg P.G."/>
            <person name="Yang J."/>
            <person name="Wegrzyn J.L."/>
            <person name="Swenson N.G."/>
        </authorList>
    </citation>
    <scope>NUCLEOTIDE SEQUENCE</scope>
    <source>
        <strain evidence="3">NS2018</strain>
    </source>
</reference>
<reference evidence="3" key="2">
    <citation type="submission" date="2023-06" db="EMBL/GenBank/DDBJ databases">
        <authorList>
            <person name="Swenson N.G."/>
            <person name="Wegrzyn J.L."/>
            <person name="Mcevoy S.L."/>
        </authorList>
    </citation>
    <scope>NUCLEOTIDE SEQUENCE</scope>
    <source>
        <strain evidence="3">NS2018</strain>
        <tissue evidence="3">Leaf</tissue>
    </source>
</reference>